<dbReference type="PANTHER" id="PTHR35149:SF1">
    <property type="entry name" value="DUF5655 DOMAIN-CONTAINING PROTEIN"/>
    <property type="match status" value="1"/>
</dbReference>
<dbReference type="Pfam" id="PF25202">
    <property type="entry name" value="DUF7834"/>
    <property type="match status" value="1"/>
</dbReference>
<feature type="domain" description="GmrSD restriction endonucleases N-terminal" evidence="1">
    <location>
        <begin position="11"/>
        <end position="191"/>
    </location>
</feature>
<comment type="caution">
    <text evidence="3">The sequence shown here is derived from an EMBL/GenBank/DDBJ whole genome shotgun (WGS) entry which is preliminary data.</text>
</comment>
<reference evidence="3 4" key="1">
    <citation type="submission" date="2014-11" db="EMBL/GenBank/DDBJ databases">
        <title>Pan-genome of Gallibacterium spp.</title>
        <authorList>
            <person name="Kudirkiene E."/>
            <person name="Bojesen A.M."/>
        </authorList>
    </citation>
    <scope>NUCLEOTIDE SEQUENCE [LARGE SCALE GENOMIC DNA]</scope>
    <source>
        <strain evidence="3 4">Gerl. 2740/89</strain>
    </source>
</reference>
<dbReference type="AlphaFoldDB" id="A0AB36DWP1"/>
<dbReference type="RefSeq" id="WP_065231029.1">
    <property type="nucleotide sequence ID" value="NZ_JTJP01000035.1"/>
</dbReference>
<sequence>MTKEIAKIKKIKEIVKDMKLSIPNYQRPYKWTEKNIVQLLNDLYSNFEEDKKVYRVGAIVIHEDKTENKSNIVDGQQRLISLSLILYLLNKDSSSPLSGYSLPLSGYSLPLLNEKLPHSISADNLIKNKNATEQFIQDRVKDKKAFSNYILDICELVYIELENIDEAFQFFDAQNARGKSLAPYDLLKAYHLRELDADKQTVYQCVENWEKAVDSEVADLEHVISKTLFRLRRWYKYQQAESFTNKELDTFKGANIGDNYPYINQQLANFNLYKLYQEFPTKIDPRFSQLNFQSTQPMINGELFFRYIEHYRQNYIFLFDKKTGFLNDLKIFKEKLDSLQEGERLNSLKEYGLLHFINSYPGANRVGDRYIKNLFQCLVMLYYDKFGQKHLVKAIEKCFRWCYRIRLMQGRVFYRTIENQVYSENSLFSHLIRVDNPSEFLEFIIDKYEQKFDLNNHTGLFTLLKFDLGE</sequence>
<dbReference type="EMBL" id="JTJQ01000013">
    <property type="protein sequence ID" value="OBX01616.1"/>
    <property type="molecule type" value="Genomic_DNA"/>
</dbReference>
<name>A0AB36DWP1_9PAST</name>
<accession>A0AB36DWP1</accession>
<dbReference type="InterPro" id="IPR004919">
    <property type="entry name" value="GmrSD_N"/>
</dbReference>
<evidence type="ECO:0000313" key="4">
    <source>
        <dbReference type="Proteomes" id="UP000092594"/>
    </source>
</evidence>
<dbReference type="PANTHER" id="PTHR35149">
    <property type="entry name" value="SLL5132 PROTEIN"/>
    <property type="match status" value="1"/>
</dbReference>
<evidence type="ECO:0000313" key="3">
    <source>
        <dbReference type="EMBL" id="OBX01616.1"/>
    </source>
</evidence>
<organism evidence="3 4">
    <name type="scientific">Gallibacterium genomosp. 1</name>
    <dbReference type="NCBI Taxonomy" id="155515"/>
    <lineage>
        <taxon>Bacteria</taxon>
        <taxon>Pseudomonadati</taxon>
        <taxon>Pseudomonadota</taxon>
        <taxon>Gammaproteobacteria</taxon>
        <taxon>Pasteurellales</taxon>
        <taxon>Pasteurellaceae</taxon>
        <taxon>Gallibacterium</taxon>
    </lineage>
</organism>
<evidence type="ECO:0000259" key="1">
    <source>
        <dbReference type="Pfam" id="PF03235"/>
    </source>
</evidence>
<protein>
    <recommendedName>
        <fullName evidence="5">DUF262 domain-containing protein</fullName>
    </recommendedName>
</protein>
<feature type="domain" description="DUF7834" evidence="2">
    <location>
        <begin position="203"/>
        <end position="453"/>
    </location>
</feature>
<dbReference type="InterPro" id="IPR057156">
    <property type="entry name" value="DUF7834"/>
</dbReference>
<gene>
    <name evidence="3" type="ORF">QV05_05295</name>
</gene>
<evidence type="ECO:0000259" key="2">
    <source>
        <dbReference type="Pfam" id="PF25202"/>
    </source>
</evidence>
<evidence type="ECO:0008006" key="5">
    <source>
        <dbReference type="Google" id="ProtNLM"/>
    </source>
</evidence>
<proteinExistence type="predicted"/>
<keyword evidence="4" id="KW-1185">Reference proteome</keyword>
<dbReference type="Pfam" id="PF03235">
    <property type="entry name" value="GmrSD_N"/>
    <property type="match status" value="1"/>
</dbReference>
<dbReference type="Proteomes" id="UP000092594">
    <property type="component" value="Unassembled WGS sequence"/>
</dbReference>